<sequence length="201" mass="21910">MSDHYYTNKPGVKSSRRSFTDELRGQRLTFTVDKGVFSGGGVDFGSRLLIESFTEPETEGDLLDIGCGWGPIGIALAMSTDQRRINMIDVNERSVELARLNAEANGVADNVHIEQRDATEGLPGDGCAAILTNPPIRAGKDVVFAIYEEASRQLKHGGELWVVIQKKQGAPSTEEKLKALGLDVRTVTKKKGYVIFAGKKD</sequence>
<dbReference type="KEGG" id="bse:Bsel_0105"/>
<dbReference type="STRING" id="439292.Bsel_0105"/>
<protein>
    <submittedName>
        <fullName evidence="4">Methyltransferase small</fullName>
    </submittedName>
</protein>
<evidence type="ECO:0000313" key="4">
    <source>
        <dbReference type="EMBL" id="ADH97654.1"/>
    </source>
</evidence>
<dbReference type="CDD" id="cd02440">
    <property type="entry name" value="AdoMet_MTases"/>
    <property type="match status" value="1"/>
</dbReference>
<evidence type="ECO:0000256" key="2">
    <source>
        <dbReference type="ARBA" id="ARBA00022679"/>
    </source>
</evidence>
<evidence type="ECO:0000259" key="3">
    <source>
        <dbReference type="Pfam" id="PF05175"/>
    </source>
</evidence>
<name>D6XVN1_BACIE</name>
<keyword evidence="5" id="KW-1185">Reference proteome</keyword>
<dbReference type="InterPro" id="IPR029063">
    <property type="entry name" value="SAM-dependent_MTases_sf"/>
</dbReference>
<dbReference type="InterPro" id="IPR007848">
    <property type="entry name" value="Small_mtfrase_dom"/>
</dbReference>
<dbReference type="SUPFAM" id="SSF53335">
    <property type="entry name" value="S-adenosyl-L-methionine-dependent methyltransferases"/>
    <property type="match status" value="1"/>
</dbReference>
<dbReference type="GO" id="GO:0008757">
    <property type="term" value="F:S-adenosylmethionine-dependent methyltransferase activity"/>
    <property type="evidence" value="ECO:0007669"/>
    <property type="project" value="InterPro"/>
</dbReference>
<organism evidence="4 5">
    <name type="scientific">Bacillus selenitireducens (strain ATCC 700615 / DSM 15326 / MLS10)</name>
    <dbReference type="NCBI Taxonomy" id="439292"/>
    <lineage>
        <taxon>Bacteria</taxon>
        <taxon>Bacillati</taxon>
        <taxon>Bacillota</taxon>
        <taxon>Bacilli</taxon>
        <taxon>Bacillales</taxon>
        <taxon>Bacillaceae</taxon>
        <taxon>Salisediminibacterium</taxon>
    </lineage>
</organism>
<keyword evidence="1 4" id="KW-0489">Methyltransferase</keyword>
<dbReference type="Pfam" id="PF05175">
    <property type="entry name" value="MTS"/>
    <property type="match status" value="1"/>
</dbReference>
<gene>
    <name evidence="4" type="ordered locus">Bsel_0105</name>
</gene>
<dbReference type="Gene3D" id="3.40.50.150">
    <property type="entry name" value="Vaccinia Virus protein VP39"/>
    <property type="match status" value="1"/>
</dbReference>
<accession>D6XVN1</accession>
<dbReference type="EMBL" id="CP001791">
    <property type="protein sequence ID" value="ADH97654.1"/>
    <property type="molecule type" value="Genomic_DNA"/>
</dbReference>
<dbReference type="PANTHER" id="PTHR47816:SF4">
    <property type="entry name" value="RIBOSOMAL RNA SMALL SUBUNIT METHYLTRANSFERASE C"/>
    <property type="match status" value="1"/>
</dbReference>
<dbReference type="AlphaFoldDB" id="D6XVN1"/>
<proteinExistence type="predicted"/>
<feature type="domain" description="Methyltransferase small" evidence="3">
    <location>
        <begin position="28"/>
        <end position="196"/>
    </location>
</feature>
<dbReference type="PANTHER" id="PTHR47816">
    <property type="entry name" value="RIBOSOMAL RNA SMALL SUBUNIT METHYLTRANSFERASE C"/>
    <property type="match status" value="1"/>
</dbReference>
<evidence type="ECO:0000256" key="1">
    <source>
        <dbReference type="ARBA" id="ARBA00022603"/>
    </source>
</evidence>
<dbReference type="GO" id="GO:0032259">
    <property type="term" value="P:methylation"/>
    <property type="evidence" value="ECO:0007669"/>
    <property type="project" value="UniProtKB-KW"/>
</dbReference>
<dbReference type="OrthoDB" id="9764961at2"/>
<evidence type="ECO:0000313" key="5">
    <source>
        <dbReference type="Proteomes" id="UP000000271"/>
    </source>
</evidence>
<keyword evidence="2" id="KW-0808">Transferase</keyword>
<dbReference type="HOGENOM" id="CLU_018398_7_2_9"/>
<dbReference type="Proteomes" id="UP000000271">
    <property type="component" value="Chromosome"/>
</dbReference>
<dbReference type="RefSeq" id="WP_013171084.1">
    <property type="nucleotide sequence ID" value="NC_014219.1"/>
</dbReference>
<dbReference type="InterPro" id="IPR046977">
    <property type="entry name" value="RsmC/RlmG"/>
</dbReference>
<dbReference type="eggNOG" id="COG2813">
    <property type="taxonomic scope" value="Bacteria"/>
</dbReference>
<reference evidence="4" key="1">
    <citation type="submission" date="2009-10" db="EMBL/GenBank/DDBJ databases">
        <title>Complete sequence of Bacillus selenitireducens MLS10.</title>
        <authorList>
            <consortium name="US DOE Joint Genome Institute"/>
            <person name="Lucas S."/>
            <person name="Copeland A."/>
            <person name="Lapidus A."/>
            <person name="Glavina del Rio T."/>
            <person name="Dalin E."/>
            <person name="Tice H."/>
            <person name="Bruce D."/>
            <person name="Goodwin L."/>
            <person name="Pitluck S."/>
            <person name="Sims D."/>
            <person name="Brettin T."/>
            <person name="Detter J.C."/>
            <person name="Han C."/>
            <person name="Larimer F."/>
            <person name="Land M."/>
            <person name="Hauser L."/>
            <person name="Kyrpides N."/>
            <person name="Ovchinnikova G."/>
            <person name="Stolz J."/>
        </authorList>
    </citation>
    <scope>NUCLEOTIDE SEQUENCE [LARGE SCALE GENOMIC DNA]</scope>
    <source>
        <strain evidence="4">MLS10</strain>
    </source>
</reference>